<sequence>MLHSRLSGGSGLRLGRTLVDAKLMARSGLDEVNLRRARRAFRERWRRAPGAEKLRLVEGGTAARFAFVVDTLRSAWSPEVWGLWLRYLEHTEAEIDEMVAGEYPISPYMVRVSSALLGMKVDFLTAGCWPTGDHLGPDIDACPQFSVTNA</sequence>
<organism evidence="1 2">
    <name type="scientific">Symbiobacterium terraclitae</name>
    <dbReference type="NCBI Taxonomy" id="557451"/>
    <lineage>
        <taxon>Bacteria</taxon>
        <taxon>Bacillati</taxon>
        <taxon>Bacillota</taxon>
        <taxon>Clostridia</taxon>
        <taxon>Eubacteriales</taxon>
        <taxon>Symbiobacteriaceae</taxon>
        <taxon>Symbiobacterium</taxon>
    </lineage>
</organism>
<name>A0ABS4JZ12_9FIRM</name>
<keyword evidence="2" id="KW-1185">Reference proteome</keyword>
<proteinExistence type="predicted"/>
<dbReference type="RefSeq" id="WP_209467788.1">
    <property type="nucleotide sequence ID" value="NZ_JAGGLG010000033.1"/>
</dbReference>
<protein>
    <submittedName>
        <fullName evidence="1">Uncharacterized protein</fullName>
    </submittedName>
</protein>
<evidence type="ECO:0000313" key="2">
    <source>
        <dbReference type="Proteomes" id="UP001519289"/>
    </source>
</evidence>
<accession>A0ABS4JZ12</accession>
<gene>
    <name evidence="1" type="ORF">J2Z79_003126</name>
</gene>
<comment type="caution">
    <text evidence="1">The sequence shown here is derived from an EMBL/GenBank/DDBJ whole genome shotgun (WGS) entry which is preliminary data.</text>
</comment>
<reference evidence="1 2" key="1">
    <citation type="submission" date="2021-03" db="EMBL/GenBank/DDBJ databases">
        <title>Genomic Encyclopedia of Type Strains, Phase IV (KMG-IV): sequencing the most valuable type-strain genomes for metagenomic binning, comparative biology and taxonomic classification.</title>
        <authorList>
            <person name="Goeker M."/>
        </authorList>
    </citation>
    <scope>NUCLEOTIDE SEQUENCE [LARGE SCALE GENOMIC DNA]</scope>
    <source>
        <strain evidence="1 2">DSM 27138</strain>
    </source>
</reference>
<dbReference type="Proteomes" id="UP001519289">
    <property type="component" value="Unassembled WGS sequence"/>
</dbReference>
<dbReference type="EMBL" id="JAGGLG010000033">
    <property type="protein sequence ID" value="MBP2019684.1"/>
    <property type="molecule type" value="Genomic_DNA"/>
</dbReference>
<evidence type="ECO:0000313" key="1">
    <source>
        <dbReference type="EMBL" id="MBP2019684.1"/>
    </source>
</evidence>